<dbReference type="OrthoDB" id="412382at2759"/>
<dbReference type="Proteomes" id="UP000070133">
    <property type="component" value="Unassembled WGS sequence"/>
</dbReference>
<organism evidence="2 3">
    <name type="scientific">Pseudocercospora eumusae</name>
    <dbReference type="NCBI Taxonomy" id="321146"/>
    <lineage>
        <taxon>Eukaryota</taxon>
        <taxon>Fungi</taxon>
        <taxon>Dikarya</taxon>
        <taxon>Ascomycota</taxon>
        <taxon>Pezizomycotina</taxon>
        <taxon>Dothideomycetes</taxon>
        <taxon>Dothideomycetidae</taxon>
        <taxon>Mycosphaerellales</taxon>
        <taxon>Mycosphaerellaceae</taxon>
        <taxon>Pseudocercospora</taxon>
    </lineage>
</organism>
<reference evidence="2 3" key="1">
    <citation type="submission" date="2015-07" db="EMBL/GenBank/DDBJ databases">
        <title>Comparative genomics of the Sigatoka disease complex on banana suggests a link between parallel evolutionary changes in Pseudocercospora fijiensis and Pseudocercospora eumusae and increased virulence on the banana host.</title>
        <authorList>
            <person name="Chang T.-C."/>
            <person name="Salvucci A."/>
            <person name="Crous P.W."/>
            <person name="Stergiopoulos I."/>
        </authorList>
    </citation>
    <scope>NUCLEOTIDE SEQUENCE [LARGE SCALE GENOMIC DNA]</scope>
    <source>
        <strain evidence="2 3">CBS 114824</strain>
    </source>
</reference>
<gene>
    <name evidence="2" type="ORF">AC578_9165</name>
</gene>
<evidence type="ECO:0000313" key="2">
    <source>
        <dbReference type="EMBL" id="KXT06250.1"/>
    </source>
</evidence>
<feature type="compositionally biased region" description="Polar residues" evidence="1">
    <location>
        <begin position="59"/>
        <end position="75"/>
    </location>
</feature>
<evidence type="ECO:0000256" key="1">
    <source>
        <dbReference type="SAM" id="MobiDB-lite"/>
    </source>
</evidence>
<proteinExistence type="predicted"/>
<evidence type="ECO:0000313" key="3">
    <source>
        <dbReference type="Proteomes" id="UP000070133"/>
    </source>
</evidence>
<dbReference type="AlphaFoldDB" id="A0A139HUU9"/>
<comment type="caution">
    <text evidence="2">The sequence shown here is derived from an EMBL/GenBank/DDBJ whole genome shotgun (WGS) entry which is preliminary data.</text>
</comment>
<protein>
    <submittedName>
        <fullName evidence="2">Uncharacterized protein</fullName>
    </submittedName>
</protein>
<name>A0A139HUU9_9PEZI</name>
<feature type="compositionally biased region" description="Low complexity" evidence="1">
    <location>
        <begin position="40"/>
        <end position="55"/>
    </location>
</feature>
<dbReference type="EMBL" id="LFZN01000007">
    <property type="protein sequence ID" value="KXT06250.1"/>
    <property type="molecule type" value="Genomic_DNA"/>
</dbReference>
<feature type="region of interest" description="Disordered" evidence="1">
    <location>
        <begin position="15"/>
        <end position="77"/>
    </location>
</feature>
<keyword evidence="3" id="KW-1185">Reference proteome</keyword>
<sequence length="141" mass="15262">MKKSLMHQDCLFLHSNTNHQDPHSHSEAIDCDQDSTQNNQSLLLSQLRSQAAQRAHPAESQSQPPSAHPTSQTSAPFHPSAVLCNNVSIYNETPKIAGFAAIAVPSEQVVKQVNALKLLSAMPNVSRSFFASENGGSIFNV</sequence>
<accession>A0A139HUU9</accession>